<feature type="compositionally biased region" description="Basic and acidic residues" evidence="2">
    <location>
        <begin position="3446"/>
        <end position="3462"/>
    </location>
</feature>
<feature type="compositionally biased region" description="Basic and acidic residues" evidence="2">
    <location>
        <begin position="2683"/>
        <end position="2720"/>
    </location>
</feature>
<evidence type="ECO:0000256" key="1">
    <source>
        <dbReference type="SAM" id="Coils"/>
    </source>
</evidence>
<feature type="compositionally biased region" description="Basic and acidic residues" evidence="2">
    <location>
        <begin position="403"/>
        <end position="418"/>
    </location>
</feature>
<feature type="compositionally biased region" description="Basic residues" evidence="2">
    <location>
        <begin position="1701"/>
        <end position="1714"/>
    </location>
</feature>
<feature type="region of interest" description="Disordered" evidence="2">
    <location>
        <begin position="3698"/>
        <end position="3787"/>
    </location>
</feature>
<feature type="compositionally biased region" description="Basic and acidic residues" evidence="2">
    <location>
        <begin position="257"/>
        <end position="271"/>
    </location>
</feature>
<feature type="compositionally biased region" description="Basic and acidic residues" evidence="2">
    <location>
        <begin position="2202"/>
        <end position="2217"/>
    </location>
</feature>
<feature type="compositionally biased region" description="Basic residues" evidence="2">
    <location>
        <begin position="122"/>
        <end position="139"/>
    </location>
</feature>
<feature type="compositionally biased region" description="Basic residues" evidence="2">
    <location>
        <begin position="1057"/>
        <end position="1069"/>
    </location>
</feature>
<feature type="compositionally biased region" description="Basic and acidic residues" evidence="2">
    <location>
        <begin position="2830"/>
        <end position="2880"/>
    </location>
</feature>
<feature type="compositionally biased region" description="Basic residues" evidence="2">
    <location>
        <begin position="2315"/>
        <end position="2325"/>
    </location>
</feature>
<feature type="compositionally biased region" description="Basic and acidic residues" evidence="2">
    <location>
        <begin position="2182"/>
        <end position="2195"/>
    </location>
</feature>
<dbReference type="EMBL" id="LR901038">
    <property type="protein sequence ID" value="CAD7247642.1"/>
    <property type="molecule type" value="Genomic_DNA"/>
</dbReference>
<feature type="region of interest" description="Disordered" evidence="2">
    <location>
        <begin position="3441"/>
        <end position="3561"/>
    </location>
</feature>
<feature type="compositionally biased region" description="Basic and acidic residues" evidence="2">
    <location>
        <begin position="2924"/>
        <end position="3304"/>
    </location>
</feature>
<feature type="compositionally biased region" description="Basic residues" evidence="2">
    <location>
        <begin position="171"/>
        <end position="191"/>
    </location>
</feature>
<dbReference type="Proteomes" id="UP000677054">
    <property type="component" value="Unassembled WGS sequence"/>
</dbReference>
<feature type="compositionally biased region" description="Basic and acidic residues" evidence="2">
    <location>
        <begin position="1441"/>
        <end position="1455"/>
    </location>
</feature>
<feature type="compositionally biased region" description="Basic residues" evidence="2">
    <location>
        <begin position="593"/>
        <end position="606"/>
    </location>
</feature>
<feature type="compositionally biased region" description="Basic and acidic residues" evidence="2">
    <location>
        <begin position="2785"/>
        <end position="2797"/>
    </location>
</feature>
<feature type="region of interest" description="Disordered" evidence="2">
    <location>
        <begin position="1"/>
        <end position="23"/>
    </location>
</feature>
<keyword evidence="4" id="KW-1185">Reference proteome</keyword>
<feature type="compositionally biased region" description="Basic residues" evidence="2">
    <location>
        <begin position="2261"/>
        <end position="2275"/>
    </location>
</feature>
<feature type="compositionally biased region" description="Basic residues" evidence="2">
    <location>
        <begin position="279"/>
        <end position="304"/>
    </location>
</feature>
<name>A0A7R8XKG1_9CRUS</name>
<feature type="compositionally biased region" description="Basic and acidic residues" evidence="2">
    <location>
        <begin position="3393"/>
        <end position="3414"/>
    </location>
</feature>
<feature type="compositionally biased region" description="Basic and acidic residues" evidence="2">
    <location>
        <begin position="2364"/>
        <end position="2376"/>
    </location>
</feature>
<feature type="compositionally biased region" description="Basic residues" evidence="2">
    <location>
        <begin position="1478"/>
        <end position="1492"/>
    </location>
</feature>
<feature type="coiled-coil region" evidence="1">
    <location>
        <begin position="3632"/>
        <end position="3693"/>
    </location>
</feature>
<feature type="region of interest" description="Disordered" evidence="2">
    <location>
        <begin position="658"/>
        <end position="698"/>
    </location>
</feature>
<feature type="compositionally biased region" description="Basic residues" evidence="2">
    <location>
        <begin position="1804"/>
        <end position="1814"/>
    </location>
</feature>
<feature type="compositionally biased region" description="Basic and acidic residues" evidence="2">
    <location>
        <begin position="2295"/>
        <end position="2314"/>
    </location>
</feature>
<protein>
    <submittedName>
        <fullName evidence="3">Uncharacterized protein</fullName>
    </submittedName>
</protein>
<feature type="region of interest" description="Disordered" evidence="2">
    <location>
        <begin position="113"/>
        <end position="525"/>
    </location>
</feature>
<feature type="region of interest" description="Disordered" evidence="2">
    <location>
        <begin position="712"/>
        <end position="865"/>
    </location>
</feature>
<feature type="compositionally biased region" description="Basic and acidic residues" evidence="2">
    <location>
        <begin position="2097"/>
        <end position="2113"/>
    </location>
</feature>
<feature type="compositionally biased region" description="Basic and acidic residues" evidence="2">
    <location>
        <begin position="1070"/>
        <end position="1104"/>
    </location>
</feature>
<feature type="compositionally biased region" description="Basic and acidic residues" evidence="2">
    <location>
        <begin position="1267"/>
        <end position="1289"/>
    </location>
</feature>
<feature type="compositionally biased region" description="Basic and acidic residues" evidence="2">
    <location>
        <begin position="1140"/>
        <end position="1165"/>
    </location>
</feature>
<feature type="region of interest" description="Disordered" evidence="2">
    <location>
        <begin position="2894"/>
        <end position="3415"/>
    </location>
</feature>
<feature type="region of interest" description="Disordered" evidence="2">
    <location>
        <begin position="54"/>
        <end position="92"/>
    </location>
</feature>
<feature type="compositionally biased region" description="Basic and acidic residues" evidence="2">
    <location>
        <begin position="1556"/>
        <end position="1586"/>
    </location>
</feature>
<feature type="compositionally biased region" description="Basic and acidic residues" evidence="2">
    <location>
        <begin position="1376"/>
        <end position="1390"/>
    </location>
</feature>
<evidence type="ECO:0000313" key="4">
    <source>
        <dbReference type="Proteomes" id="UP000677054"/>
    </source>
</evidence>
<feature type="compositionally biased region" description="Acidic residues" evidence="2">
    <location>
        <begin position="1945"/>
        <end position="1954"/>
    </location>
</feature>
<feature type="compositionally biased region" description="Basic residues" evidence="2">
    <location>
        <begin position="750"/>
        <end position="762"/>
    </location>
</feature>
<feature type="compositionally biased region" description="Basic and acidic residues" evidence="2">
    <location>
        <begin position="632"/>
        <end position="642"/>
    </location>
</feature>
<feature type="compositionally biased region" description="Basic and acidic residues" evidence="2">
    <location>
        <begin position="1357"/>
        <end position="1368"/>
    </location>
</feature>
<feature type="compositionally biased region" description="Basic and acidic residues" evidence="2">
    <location>
        <begin position="1875"/>
        <end position="1895"/>
    </location>
</feature>
<feature type="compositionally biased region" description="Polar residues" evidence="2">
    <location>
        <begin position="724"/>
        <end position="738"/>
    </location>
</feature>
<feature type="compositionally biased region" description="Basic and acidic residues" evidence="2">
    <location>
        <begin position="1525"/>
        <end position="1535"/>
    </location>
</feature>
<organism evidence="3">
    <name type="scientific">Darwinula stevensoni</name>
    <dbReference type="NCBI Taxonomy" id="69355"/>
    <lineage>
        <taxon>Eukaryota</taxon>
        <taxon>Metazoa</taxon>
        <taxon>Ecdysozoa</taxon>
        <taxon>Arthropoda</taxon>
        <taxon>Crustacea</taxon>
        <taxon>Oligostraca</taxon>
        <taxon>Ostracoda</taxon>
        <taxon>Podocopa</taxon>
        <taxon>Podocopida</taxon>
        <taxon>Darwinulocopina</taxon>
        <taxon>Darwinuloidea</taxon>
        <taxon>Darwinulidae</taxon>
        <taxon>Darwinula</taxon>
    </lineage>
</organism>
<evidence type="ECO:0000313" key="3">
    <source>
        <dbReference type="EMBL" id="CAD7247642.1"/>
    </source>
</evidence>
<feature type="compositionally biased region" description="Basic residues" evidence="2">
    <location>
        <begin position="1989"/>
        <end position="2005"/>
    </location>
</feature>
<reference evidence="3" key="1">
    <citation type="submission" date="2020-11" db="EMBL/GenBank/DDBJ databases">
        <authorList>
            <person name="Tran Van P."/>
        </authorList>
    </citation>
    <scope>NUCLEOTIDE SEQUENCE</scope>
</reference>
<feature type="compositionally biased region" description="Basic and acidic residues" evidence="2">
    <location>
        <begin position="1955"/>
        <end position="1988"/>
    </location>
</feature>
<feature type="compositionally biased region" description="Basic and acidic residues" evidence="2">
    <location>
        <begin position="2478"/>
        <end position="2513"/>
    </location>
</feature>
<feature type="compositionally biased region" description="Basic residues" evidence="2">
    <location>
        <begin position="200"/>
        <end position="209"/>
    </location>
</feature>
<feature type="compositionally biased region" description="Basic residues" evidence="2">
    <location>
        <begin position="3772"/>
        <end position="3787"/>
    </location>
</feature>
<feature type="compositionally biased region" description="Basic and acidic residues" evidence="2">
    <location>
        <begin position="1826"/>
        <end position="1847"/>
    </location>
</feature>
<feature type="compositionally biased region" description="Basic and acidic residues" evidence="2">
    <location>
        <begin position="369"/>
        <end position="388"/>
    </location>
</feature>
<feature type="compositionally biased region" description="Basic and acidic residues" evidence="2">
    <location>
        <begin position="3530"/>
        <end position="3540"/>
    </location>
</feature>
<accession>A0A7R8XKG1</accession>
<feature type="compositionally biased region" description="Basic and acidic residues" evidence="2">
    <location>
        <begin position="1335"/>
        <end position="1349"/>
    </location>
</feature>
<feature type="region of interest" description="Disordered" evidence="2">
    <location>
        <begin position="1762"/>
        <end position="2234"/>
    </location>
</feature>
<dbReference type="EMBL" id="CAJPEV010001521">
    <property type="protein sequence ID" value="CAG0893121.1"/>
    <property type="molecule type" value="Genomic_DNA"/>
</dbReference>
<feature type="compositionally biased region" description="Basic and acidic residues" evidence="2">
    <location>
        <begin position="1791"/>
        <end position="1803"/>
    </location>
</feature>
<feature type="compositionally biased region" description="Basic and acidic residues" evidence="2">
    <location>
        <begin position="3730"/>
        <end position="3758"/>
    </location>
</feature>
<feature type="compositionally biased region" description="Basic and acidic residues" evidence="2">
    <location>
        <begin position="1854"/>
        <end position="1866"/>
    </location>
</feature>
<feature type="compositionally biased region" description="Basic and acidic residues" evidence="2">
    <location>
        <begin position="502"/>
        <end position="525"/>
    </location>
</feature>
<feature type="compositionally biased region" description="Polar residues" evidence="2">
    <location>
        <begin position="3546"/>
        <end position="3560"/>
    </location>
</feature>
<feature type="compositionally biased region" description="Basic and acidic residues" evidence="2">
    <location>
        <begin position="2128"/>
        <end position="2143"/>
    </location>
</feature>
<feature type="compositionally biased region" description="Basic and acidic residues" evidence="2">
    <location>
        <begin position="3325"/>
        <end position="3375"/>
    </location>
</feature>
<feature type="compositionally biased region" description="Polar residues" evidence="2">
    <location>
        <begin position="12"/>
        <end position="23"/>
    </location>
</feature>
<feature type="compositionally biased region" description="Basic and acidic residues" evidence="2">
    <location>
        <begin position="2540"/>
        <end position="2551"/>
    </location>
</feature>
<keyword evidence="1" id="KW-0175">Coiled coil</keyword>
<sequence>MGKKKPGPRSGPQDTPPSDSNASLVSFLSRGHRMKYTLNPGKYEDQQVSLTLDPEDELSMKAQGEMKESPTSEVQVVTYPDEGNVPSASTKDLNEKSKWRWVLFVHEDGSVSALNAKERQKPARHQNGHGVVARRRKHRFDWPKKRPKSSDSNGVEGQTESSVFVNGKSPEKKKTRSKSKPGKVVKRRKSVSSHSGSERGRKKLSKKATKSAPIEGAAEKPLGRKKKKKEDRGKQKVKKVSESVQTEEELSTIQVEYRGEEQAVDVGDLHTRPLVPKKERPKSKTKARKGRRHGWWAGRRRRSKSTTQAFSRRRRNSTSGSERKKKSRDETTSSESDDSGKDEPVKKQSSAFRFKKRGKSPRRSPSKTKLKEEKTKEKEVMGKAETEAKVGSGKGFGMRFRRKSDSSKSPPEKKDSSRRITWTYPKRKASKVKISQSGKVGKRDSKRGKKNGERKGSLKGIKFSHSETENPKEDEGPVQSTDTPLLKAPAPKAKRLWLPSPWKKDKLEKGDKPAEDKTQEVQDDRTEFIDIPDIRLSYKTASAQMEVERVPEIKPSPPQEVKKTASLKWPSFGAKTKDKGLEEMDASTSPQDHKKKPFWSLGRRRASLSSESEHEDLPQPMKRKKVQSSSEKQAKKSGEEKSDSFWYNLKFKDEELGGEMVRSPQLQPLDDSGLDLTYETPKKTEKEMLSRHPGSGDGWYWWILKVKSGKAPFRDDTNLKRSVVVSSPDSTDAKTQIEVQHGARPAKDKEKKRKKERWRLSKTKQETSSSDSDAESKSKKGVIEKPAEKPTEKPVEKPAEKLTEKPKIDKEEMSSDSDDGKKKRENTNEIEIDTPRWWKLGLKKKQDSIGSKGDREEDDKEQGHHSIWQKIKTIGAPKDQSKANPDYENLPAGTANVDVDQHVVHYENVPSGMLRADLDQSGVHYENVPSGILEADLDQISAHYENLLFIQSHMDIDQSSNATQTVDGKLGIEDFHLQVEPEMKTEGELEVEVPVNLTSYNLEASAGNVFQLADEDVRPPKKPEGIWDKLKSKVGSEGDAPKPTVEVQAHIEESKEKKHNGYRWHLGKKHDRESAVDDGGSKEKIGIELDTSKHQREKKHDKNWWKLGKRRDKDATSESDSDNEDKEKSMLTKDLPGASKTEDKEISVNGKDEGEKEKSNKKKLDFQFWKLRKKREKDGTSTSGSESDDEPKNRVLTSETETDGTSGGIPVTKQDEKKKATKMSKKKTKTDSFPSHKRSKRHTKNKENEKDKDKDMDAISVSESDEEIKKEKSDKVAGGKMKGQHDHGLLWKLKKKRDKDSGSKSASDDEEGKDGRNPNEKVSKEEAKPISAETGESHDRKSSAKKKQEGNWWKVSKKNDKDNLTDSDRESDEDDARERKKTEKPVKEVKASNGVSEIFSAEKIEGKKERKSSHKKRVGHFWKHGKHDEGTSSESESDDEAKERAGSSRDKKAAIDEELQPVSSRKEDDHDDEESSSKKRREGHWWQLKKKHDKDDSSQSESDTEESRGKLKSPEIAMEVPVVTTERKDKDEKSSTKKHWFKLSKKDTSSQDGEDEVHGTKFEIEKPVKEEKSSKQESKGIVGEKGDSDEEKDEGKSSMKKKKLDIHWWHSKKKEENDNGSETGDEKPEEPAPKKERVVVNAEMNVSPSVEIKQDEGRASQKKHHGNWWKFGTKHDEKVGSETESEDEEDKEHEKDERKEKNRKHGLKLWKSKKREAGSASSESDDEKMEVDTTVTIQEEPKKAVSFGVVECPVGMEIRIDDRVFEGEDGGKKDEQTSVHEEELLPLNEGKISRKKSDKETHGKHWWKLGKKHEKGTSSESESDDEKTKKEPKVKEIKIKVAKEETKGLSGAAEEGKSSLKKEQKQSDYWWKMSQKHEKRTDSDSESDEKSKETKLPGIEEVVEEEAKNLSAEKKGTEEEMKSSKKKSDKYWWKLGKKHEKEASSESENDAEETKEEKPKLSDADKEMSKKESTDSSEIKDEVEDRKSPAKKSKRDGHFLKLGKKHDKDTSSSSSESESDEDVEKEKSTPGTKKTTSKQENVREGAEKSSSLKKKHGGLWRKSEKKQEKDPGSDNDAHDKGKEGKDDHWWSVKKKHGKDEEIHEVPNKGKEETNIEGSVLTDMSFEVSIEKEEKASNKTHDGQWWKPKKEKQRKGAASESESEDETRKTASETPVIGTMVAEEAKATAENKDEKHDKRKEKKHDGHWWKVGRKHDGEEVSESESDQESKERFKSIWTEKEVSQEVAFEISAEREDEETSFSKKKHGVHWFKLSKKGGKDASSQIGNDDEGQVPPKEPEVEKEGGVVMAEPERKPSTKGKSKHHGLLWKIGKGKNKDIDSDSESEDEKETKTKDESGETVIVTMEGEKGKDNRSDSLKKKHAWWPLGKKQDSQASSKNEKDVSSKSESDDEEGKEKSKVSESLEEVPREEVEPLLAIKRDSQVRKLSAKEKREGHWWKPGRKNKDDLTSSDSESDEDGAEVKVKTDFTAKANEESKEETRVSHAEKKGEEERKSSQKKRVGYFWKIGKKQGGDTSSESEGEADKLKEKKEEPTFPDVQNEISVGGEVSVELKGEEEEEKLAGKKKRDARFWKLSKKQKKGTISESDSDEEPAAETNIFPESESKAMKETSANKSEEEADEEKSAKEKRDKHRWKLGKKLEKDDTSESESDEGESKKKPKLPETVSKEESTKESRDDGKASTEKRKHDGHWWSRGKEHEKGTSSDSDSDEEEPKGRPKSPGRETLTSKDESKGSPEKRRDEKDKKKQSAKEKKKPDRRTRKLSSHSNSDDEKRKEKEGRAEEDEARDTKKSPKGETHAEHRWKLGIGRKKHSSSESGHEEPEKPAKEKREKSQKVKQERHFWVSSKRHEKEGNPLDDKIHLQIEEAPRKAEIYETVLVEKSPEVTADKEAKKSWKDGSRWKLRAKKDKDEKADNESEQEKSSPKNRKEDRNEEKHKEKEENEKEEIKKEVEEKEKEKQEEEKEKREKEKKEKEEKEKKEREKKEKEERETKEKEKERREMEEKEKEREKKEKEEEERVKKEKEKKEEEERVKKEKEKKEKEEKEKKERERKEKEKKEEEEKVKKEKEKKEKKEKEEKEKKERERKEKEKKEEEEKVKKEKEKKEKEEKEKKEREMKEKEKKEEEEKLKKEKEKKEEKKERERKEKEKKEEEREKKEKEKKEKEEKEKNEKEKEKREREKKEKEKKEKEKKEREKKEEEEKVKREKEKKEKTEKEKKEKKDEEETETEEKKEKEKKIKKEKKYEETEMEEKKKEKEKKVKKEKKEEEEKEREKDLRRSSKGKQESHWWKLKTKQGDSSSSDSESDEDNEKREGKPENGDLRKSKEKHDHQWWKVGKKQEKDLQEEKYMKKGEGEEVQSRKSSNGKLDHSARKRKMKKEDTNSDRGSENGEGKVKDEDILMIVNSPPHRGIEGPVKATPMIVVTQSPVNEGKEEVEDKMVKEERSGHANGVTEFPAWMSPIEAHGNNAGDDASEGRKESSRILQLTPRLLARLFSPSRRQGRGKSSSTPVSKSAQEKEDLEKQTVPEPPTNSIQTPPKTTNYDTGVSVGLAHNEKLVDYEEISCVDSHVSTELHPKKSIETLRREYFEKILSDTRHSILTSHVCFGRHEDFREMDRDDLRHLVERLERAAMQLEALRDTSLLEHLQCPPSTPSKEGEECQEALLNRLENVAARLEALHLSQSSDSLHLSGEREAEGAERERKDSYPFQHPKWKGPKDDEKREVTEDEKKAMRNTRTDREKKASRERKGRLEGILQKRQKSAAPKPHRTNAP</sequence>
<feature type="compositionally biased region" description="Basic residues" evidence="2">
    <location>
        <begin position="1235"/>
        <end position="1244"/>
    </location>
</feature>
<feature type="compositionally biased region" description="Basic and acidic residues" evidence="2">
    <location>
        <begin position="2061"/>
        <end position="2090"/>
    </location>
</feature>
<gene>
    <name evidence="3" type="ORF">DSTB1V02_LOCUS7467</name>
</gene>
<proteinExistence type="predicted"/>
<feature type="compositionally biased region" description="Basic and acidic residues" evidence="2">
    <location>
        <begin position="1624"/>
        <end position="1638"/>
    </location>
</feature>
<feature type="compositionally biased region" description="Basic and acidic residues" evidence="2">
    <location>
        <begin position="1016"/>
        <end position="1040"/>
    </location>
</feature>
<feature type="compositionally biased region" description="Basic residues" evidence="2">
    <location>
        <begin position="353"/>
        <end position="368"/>
    </location>
</feature>
<feature type="compositionally biased region" description="Basic and acidic residues" evidence="2">
    <location>
        <begin position="1313"/>
        <end position="1328"/>
    </location>
</feature>
<feature type="compositionally biased region" description="Basic and acidic residues" evidence="2">
    <location>
        <begin position="1245"/>
        <end position="1257"/>
    </location>
</feature>
<feature type="compositionally biased region" description="Basic and acidic residues" evidence="2">
    <location>
        <begin position="3705"/>
        <end position="3720"/>
    </location>
</feature>
<feature type="compositionally biased region" description="Basic and acidic residues" evidence="2">
    <location>
        <begin position="1605"/>
        <end position="1617"/>
    </location>
</feature>
<feature type="region of interest" description="Disordered" evidence="2">
    <location>
        <begin position="1016"/>
        <end position="1737"/>
    </location>
</feature>
<evidence type="ECO:0000256" key="2">
    <source>
        <dbReference type="SAM" id="MobiDB-lite"/>
    </source>
</evidence>
<feature type="compositionally biased region" description="Basic and acidic residues" evidence="2">
    <location>
        <begin position="2898"/>
        <end position="2917"/>
    </location>
</feature>
<feature type="region of interest" description="Disordered" evidence="2">
    <location>
        <begin position="2251"/>
        <end position="2880"/>
    </location>
</feature>
<feature type="compositionally biased region" description="Basic residues" evidence="2">
    <location>
        <begin position="2581"/>
        <end position="2598"/>
    </location>
</feature>
<feature type="compositionally biased region" description="Basic and acidic residues" evidence="2">
    <location>
        <begin position="2396"/>
        <end position="2466"/>
    </location>
</feature>
<feature type="compositionally biased region" description="Polar residues" evidence="2">
    <location>
        <begin position="3519"/>
        <end position="3529"/>
    </location>
</feature>
<feature type="compositionally biased region" description="Basic and acidic residues" evidence="2">
    <location>
        <begin position="2804"/>
        <end position="2820"/>
    </location>
</feature>
<feature type="compositionally biased region" description="Basic residues" evidence="2">
    <location>
        <begin position="1219"/>
        <end position="1228"/>
    </location>
</feature>
<feature type="compositionally biased region" description="Basic and acidic residues" evidence="2">
    <location>
        <begin position="1762"/>
        <end position="1783"/>
    </location>
</feature>
<feature type="compositionally biased region" description="Polar residues" evidence="2">
    <location>
        <begin position="150"/>
        <end position="164"/>
    </location>
</feature>
<feature type="compositionally biased region" description="Basic and acidic residues" evidence="2">
    <location>
        <begin position="464"/>
        <end position="475"/>
    </location>
</feature>
<feature type="compositionally biased region" description="Basic and acidic residues" evidence="2">
    <location>
        <begin position="680"/>
        <end position="690"/>
    </location>
</feature>
<feature type="compositionally biased region" description="Basic and acidic residues" evidence="2">
    <location>
        <begin position="844"/>
        <end position="855"/>
    </location>
</feature>
<feature type="compositionally biased region" description="Basic and acidic residues" evidence="2">
    <location>
        <begin position="1905"/>
        <end position="1923"/>
    </location>
</feature>
<feature type="compositionally biased region" description="Basic residues" evidence="2">
    <location>
        <begin position="1409"/>
        <end position="1425"/>
    </location>
</feature>
<feature type="compositionally biased region" description="Basic and acidic residues" evidence="2">
    <location>
        <begin position="774"/>
        <end position="827"/>
    </location>
</feature>
<feature type="compositionally biased region" description="Basic and acidic residues" evidence="2">
    <location>
        <begin position="2743"/>
        <end position="2772"/>
    </location>
</feature>
<feature type="region of interest" description="Disordered" evidence="2">
    <location>
        <begin position="543"/>
        <end position="642"/>
    </location>
</feature>